<sequence length="112" mass="12391">MVLTIPNSNSLQNQVKGWLSSANGIAGSFRLEPTDGIAIKISLTPPYKVQNTWITGTVTEVIIFVGRIQTYNPTLLVFTKENHFVAVHIKGEKLVTFLKENKLYSSELNLGS</sequence>
<evidence type="ECO:0000313" key="1">
    <source>
        <dbReference type="EMBL" id="TCZ79405.1"/>
    </source>
</evidence>
<proteinExistence type="predicted"/>
<gene>
    <name evidence="1" type="ORF">E0485_05965</name>
</gene>
<accession>A0A4R4EM09</accession>
<evidence type="ECO:0000313" key="2">
    <source>
        <dbReference type="Proteomes" id="UP000295418"/>
    </source>
</evidence>
<comment type="caution">
    <text evidence="1">The sequence shown here is derived from an EMBL/GenBank/DDBJ whole genome shotgun (WGS) entry which is preliminary data.</text>
</comment>
<dbReference type="OrthoDB" id="2083243at2"/>
<name>A0A4R4EM09_9BACL</name>
<reference evidence="1 2" key="1">
    <citation type="submission" date="2019-03" db="EMBL/GenBank/DDBJ databases">
        <authorList>
            <person name="Kim M.K.M."/>
        </authorList>
    </citation>
    <scope>NUCLEOTIDE SEQUENCE [LARGE SCALE GENOMIC DNA]</scope>
    <source>
        <strain evidence="1 2">18JY21-1</strain>
    </source>
</reference>
<organism evidence="1 2">
    <name type="scientific">Paenibacillus albiflavus</name>
    <dbReference type="NCBI Taxonomy" id="2545760"/>
    <lineage>
        <taxon>Bacteria</taxon>
        <taxon>Bacillati</taxon>
        <taxon>Bacillota</taxon>
        <taxon>Bacilli</taxon>
        <taxon>Bacillales</taxon>
        <taxon>Paenibacillaceae</taxon>
        <taxon>Paenibacillus</taxon>
    </lineage>
</organism>
<dbReference type="AlphaFoldDB" id="A0A4R4EM09"/>
<dbReference type="Proteomes" id="UP000295418">
    <property type="component" value="Unassembled WGS sequence"/>
</dbReference>
<dbReference type="RefSeq" id="WP_132417063.1">
    <property type="nucleotide sequence ID" value="NZ_SKFG01000003.1"/>
</dbReference>
<keyword evidence="2" id="KW-1185">Reference proteome</keyword>
<protein>
    <submittedName>
        <fullName evidence="1">Uncharacterized protein</fullName>
    </submittedName>
</protein>
<dbReference type="EMBL" id="SKFG01000003">
    <property type="protein sequence ID" value="TCZ79405.1"/>
    <property type="molecule type" value="Genomic_DNA"/>
</dbReference>